<keyword evidence="4" id="KW-1185">Reference proteome</keyword>
<dbReference type="PANTHER" id="PTHR46137">
    <property type="entry name" value="OS05G0310600 PROTEIN"/>
    <property type="match status" value="1"/>
</dbReference>
<dbReference type="OrthoDB" id="68610at2759"/>
<protein>
    <recommendedName>
        <fullName evidence="2">LRAT domain-containing protein</fullName>
    </recommendedName>
</protein>
<dbReference type="AlphaFoldDB" id="A0A2R6VYE5"/>
<dbReference type="PANTHER" id="PTHR46137:SF3">
    <property type="entry name" value="OS05G0310600 PROTEIN"/>
    <property type="match status" value="1"/>
</dbReference>
<gene>
    <name evidence="3" type="ORF">MARPO_0803s0001</name>
</gene>
<reference evidence="3" key="2">
    <citation type="submission" date="2017-12" db="EMBL/GenBank/DDBJ databases">
        <title>WGS assembly of Marchantia polymorpha.</title>
        <authorList>
            <person name="Bowman J.L."/>
            <person name="Kohchi T."/>
            <person name="Yamato K.T."/>
            <person name="Jenkins J."/>
            <person name="Shu S."/>
            <person name="Ishizaki K."/>
            <person name="Yamaoka S."/>
            <person name="Nishihama R."/>
            <person name="Nakamura Y."/>
            <person name="Berger F."/>
            <person name="Adam C."/>
            <person name="Aki S.S."/>
            <person name="Althoff F."/>
            <person name="Araki T."/>
            <person name="Arteaga-Vazquez M.A."/>
            <person name="Balasubrmanian S."/>
            <person name="Bauer D."/>
            <person name="Boehm C.R."/>
            <person name="Briginshaw L."/>
            <person name="Caballero-Perez J."/>
            <person name="Catarino B."/>
            <person name="Chen F."/>
            <person name="Chiyoda S."/>
            <person name="Chovatia M."/>
            <person name="Davies K.M."/>
            <person name="Delmans M."/>
            <person name="Demura T."/>
            <person name="Dierschke T."/>
            <person name="Dolan L."/>
            <person name="Dorantes-Acosta A.E."/>
            <person name="Eklund D.M."/>
            <person name="Florent S.N."/>
            <person name="Flores-Sandoval E."/>
            <person name="Fujiyama A."/>
            <person name="Fukuzawa H."/>
            <person name="Galik B."/>
            <person name="Grimanelli D."/>
            <person name="Grimwood J."/>
            <person name="Grossniklaus U."/>
            <person name="Hamada T."/>
            <person name="Haseloff J."/>
            <person name="Hetherington A.J."/>
            <person name="Higo A."/>
            <person name="Hirakawa Y."/>
            <person name="Hundley H.N."/>
            <person name="Ikeda Y."/>
            <person name="Inoue K."/>
            <person name="Inoue S."/>
            <person name="Ishida S."/>
            <person name="Jia Q."/>
            <person name="Kakita M."/>
            <person name="Kanazawa T."/>
            <person name="Kawai Y."/>
            <person name="Kawashima T."/>
            <person name="Kennedy M."/>
            <person name="Kinose K."/>
            <person name="Kinoshita T."/>
            <person name="Kohara Y."/>
            <person name="Koide E."/>
            <person name="Komatsu K."/>
            <person name="Kopischke S."/>
            <person name="Kubo M."/>
            <person name="Kyozuka J."/>
            <person name="Lagercrantz U."/>
            <person name="Lin S.S."/>
            <person name="Lindquist E."/>
            <person name="Lipzen A.M."/>
            <person name="Lu C."/>
            <person name="Luna E.D."/>
            <person name="Martienssen R.A."/>
            <person name="Minamino N."/>
            <person name="Mizutani M."/>
            <person name="Mizutani M."/>
            <person name="Mochizuki N."/>
            <person name="Monte I."/>
            <person name="Mosher R."/>
            <person name="Nagasaki H."/>
            <person name="Nakagami H."/>
            <person name="Naramoto S."/>
            <person name="Nishitani K."/>
            <person name="Ohtani M."/>
            <person name="Okamoto T."/>
            <person name="Okumura M."/>
            <person name="Phillips J."/>
            <person name="Pollak B."/>
            <person name="Reinders A."/>
            <person name="Roevekamp M."/>
            <person name="Sano R."/>
            <person name="Sawa S."/>
            <person name="Schmid M.W."/>
            <person name="Shirakawa M."/>
            <person name="Solano R."/>
            <person name="Spunde A."/>
            <person name="Suetsugu N."/>
            <person name="Sugano S."/>
            <person name="Sugiyama A."/>
            <person name="Sun R."/>
            <person name="Suzuki Y."/>
            <person name="Takenaka M."/>
            <person name="Takezawa D."/>
            <person name="Tomogane H."/>
            <person name="Tsuzuki M."/>
            <person name="Ueda T."/>
            <person name="Umeda M."/>
            <person name="Ward J.M."/>
            <person name="Watanabe Y."/>
            <person name="Yazaki K."/>
            <person name="Yokoyama R."/>
            <person name="Yoshitake Y."/>
            <person name="Yotsui I."/>
            <person name="Zachgo S."/>
            <person name="Schmutz J."/>
        </authorList>
    </citation>
    <scope>NUCLEOTIDE SEQUENCE [LARGE SCALE GENOMIC DNA]</scope>
    <source>
        <strain evidence="3">Tak-1</strain>
    </source>
</reference>
<feature type="domain" description="LRAT" evidence="2">
    <location>
        <begin position="193"/>
        <end position="332"/>
    </location>
</feature>
<reference evidence="4" key="1">
    <citation type="journal article" date="2017" name="Cell">
        <title>Insights into land plant evolution garnered from the Marchantia polymorpha genome.</title>
        <authorList>
            <person name="Bowman J.L."/>
            <person name="Kohchi T."/>
            <person name="Yamato K.T."/>
            <person name="Jenkins J."/>
            <person name="Shu S."/>
            <person name="Ishizaki K."/>
            <person name="Yamaoka S."/>
            <person name="Nishihama R."/>
            <person name="Nakamura Y."/>
            <person name="Berger F."/>
            <person name="Adam C."/>
            <person name="Aki S.S."/>
            <person name="Althoff F."/>
            <person name="Araki T."/>
            <person name="Arteaga-Vazquez M.A."/>
            <person name="Balasubrmanian S."/>
            <person name="Barry K."/>
            <person name="Bauer D."/>
            <person name="Boehm C.R."/>
            <person name="Briginshaw L."/>
            <person name="Caballero-Perez J."/>
            <person name="Catarino B."/>
            <person name="Chen F."/>
            <person name="Chiyoda S."/>
            <person name="Chovatia M."/>
            <person name="Davies K.M."/>
            <person name="Delmans M."/>
            <person name="Demura T."/>
            <person name="Dierschke T."/>
            <person name="Dolan L."/>
            <person name="Dorantes-Acosta A.E."/>
            <person name="Eklund D.M."/>
            <person name="Florent S.N."/>
            <person name="Flores-Sandoval E."/>
            <person name="Fujiyama A."/>
            <person name="Fukuzawa H."/>
            <person name="Galik B."/>
            <person name="Grimanelli D."/>
            <person name="Grimwood J."/>
            <person name="Grossniklaus U."/>
            <person name="Hamada T."/>
            <person name="Haseloff J."/>
            <person name="Hetherington A.J."/>
            <person name="Higo A."/>
            <person name="Hirakawa Y."/>
            <person name="Hundley H.N."/>
            <person name="Ikeda Y."/>
            <person name="Inoue K."/>
            <person name="Inoue S.I."/>
            <person name="Ishida S."/>
            <person name="Jia Q."/>
            <person name="Kakita M."/>
            <person name="Kanazawa T."/>
            <person name="Kawai Y."/>
            <person name="Kawashima T."/>
            <person name="Kennedy M."/>
            <person name="Kinose K."/>
            <person name="Kinoshita T."/>
            <person name="Kohara Y."/>
            <person name="Koide E."/>
            <person name="Komatsu K."/>
            <person name="Kopischke S."/>
            <person name="Kubo M."/>
            <person name="Kyozuka J."/>
            <person name="Lagercrantz U."/>
            <person name="Lin S.S."/>
            <person name="Lindquist E."/>
            <person name="Lipzen A.M."/>
            <person name="Lu C.W."/>
            <person name="De Luna E."/>
            <person name="Martienssen R.A."/>
            <person name="Minamino N."/>
            <person name="Mizutani M."/>
            <person name="Mizutani M."/>
            <person name="Mochizuki N."/>
            <person name="Monte I."/>
            <person name="Mosher R."/>
            <person name="Nagasaki H."/>
            <person name="Nakagami H."/>
            <person name="Naramoto S."/>
            <person name="Nishitani K."/>
            <person name="Ohtani M."/>
            <person name="Okamoto T."/>
            <person name="Okumura M."/>
            <person name="Phillips J."/>
            <person name="Pollak B."/>
            <person name="Reinders A."/>
            <person name="Rovekamp M."/>
            <person name="Sano R."/>
            <person name="Sawa S."/>
            <person name="Schmid M.W."/>
            <person name="Shirakawa M."/>
            <person name="Solano R."/>
            <person name="Spunde A."/>
            <person name="Suetsugu N."/>
            <person name="Sugano S."/>
            <person name="Sugiyama A."/>
            <person name="Sun R."/>
            <person name="Suzuki Y."/>
            <person name="Takenaka M."/>
            <person name="Takezawa D."/>
            <person name="Tomogane H."/>
            <person name="Tsuzuki M."/>
            <person name="Ueda T."/>
            <person name="Umeda M."/>
            <person name="Ward J.M."/>
            <person name="Watanabe Y."/>
            <person name="Yazaki K."/>
            <person name="Yokoyama R."/>
            <person name="Yoshitake Y."/>
            <person name="Yotsui I."/>
            <person name="Zachgo S."/>
            <person name="Schmutz J."/>
        </authorList>
    </citation>
    <scope>NUCLEOTIDE SEQUENCE [LARGE SCALE GENOMIC DNA]</scope>
    <source>
        <strain evidence="4">Tak-1</strain>
    </source>
</reference>
<feature type="compositionally biased region" description="Polar residues" evidence="1">
    <location>
        <begin position="39"/>
        <end position="48"/>
    </location>
</feature>
<evidence type="ECO:0000313" key="3">
    <source>
        <dbReference type="EMBL" id="PTQ26628.1"/>
    </source>
</evidence>
<evidence type="ECO:0000256" key="1">
    <source>
        <dbReference type="SAM" id="MobiDB-lite"/>
    </source>
</evidence>
<dbReference type="EMBL" id="KZ773347">
    <property type="protein sequence ID" value="PTQ26629.1"/>
    <property type="molecule type" value="Genomic_DNA"/>
</dbReference>
<feature type="region of interest" description="Disordered" evidence="1">
    <location>
        <begin position="1"/>
        <end position="51"/>
    </location>
</feature>
<evidence type="ECO:0000259" key="2">
    <source>
        <dbReference type="PROSITE" id="PS51934"/>
    </source>
</evidence>
<evidence type="ECO:0000313" key="4">
    <source>
        <dbReference type="Proteomes" id="UP000244005"/>
    </source>
</evidence>
<sequence>MESKGKGRLRSAAETLLAKPLSSAPENRLRKRMRPAAPQINSTSNELTSNERDVVSLSLRIRSQPFSLVPEGLKSANVTLLPEGLRSAVTKLPKRLKSTAGTLIEKGVRWTFHSIVTVTKYSQIPGESEFAIPEKDLQIRGDTEFAIPENTKSTKVVYMPSKYYTKLTVNTIFGGKYALDVEPGDHVYSYVNVLGLRVYIYSHHGIFDVDGLIIHNVADRERYNRDLKKCRLENCPTIRGKRKCGIVKTCIECFKGSRALHVYGYNNKNYRYWRPIDGGTTTHLEKSSDREEILKRARDSLDKNDYGEFNLQDNNCEGFAVFCCTGQRGMGNQSWRVGDLMNYVKHVPFIRRITTQIGDHSASSLIVKIGQSFILKRRV</sequence>
<dbReference type="PROSITE" id="PS51934">
    <property type="entry name" value="LRAT"/>
    <property type="match status" value="1"/>
</dbReference>
<dbReference type="Pfam" id="PF04970">
    <property type="entry name" value="LRAT"/>
    <property type="match status" value="1"/>
</dbReference>
<organism evidence="3 4">
    <name type="scientific">Marchantia polymorpha</name>
    <name type="common">Common liverwort</name>
    <name type="synonym">Marchantia aquatica</name>
    <dbReference type="NCBI Taxonomy" id="3197"/>
    <lineage>
        <taxon>Eukaryota</taxon>
        <taxon>Viridiplantae</taxon>
        <taxon>Streptophyta</taxon>
        <taxon>Embryophyta</taxon>
        <taxon>Marchantiophyta</taxon>
        <taxon>Marchantiopsida</taxon>
        <taxon>Marchantiidae</taxon>
        <taxon>Marchantiales</taxon>
        <taxon>Marchantiaceae</taxon>
        <taxon>Marchantia</taxon>
    </lineage>
</organism>
<proteinExistence type="predicted"/>
<accession>A0A2R6VYE5</accession>
<name>A0A2R6VYE5_MARPO</name>
<dbReference type="Proteomes" id="UP000244005">
    <property type="component" value="Unassembled WGS sequence"/>
</dbReference>
<dbReference type="InterPro" id="IPR007053">
    <property type="entry name" value="LRAT_dom"/>
</dbReference>
<dbReference type="EMBL" id="KZ773347">
    <property type="protein sequence ID" value="PTQ26628.1"/>
    <property type="molecule type" value="Genomic_DNA"/>
</dbReference>
<dbReference type="Gene3D" id="3.90.1720.10">
    <property type="entry name" value="endopeptidase domain like (from Nostoc punctiforme)"/>
    <property type="match status" value="1"/>
</dbReference>